<keyword evidence="4" id="KW-0963">Cytoplasm</keyword>
<evidence type="ECO:0000256" key="1">
    <source>
        <dbReference type="ARBA" id="ARBA00004496"/>
    </source>
</evidence>
<evidence type="ECO:0000256" key="4">
    <source>
        <dbReference type="ARBA" id="ARBA00022490"/>
    </source>
</evidence>
<evidence type="ECO:0000256" key="2">
    <source>
        <dbReference type="ARBA" id="ARBA00004604"/>
    </source>
</evidence>
<sequence length="284" mass="31205">MALCEAEKTFVLHGVEENFRIDGREREDYRPMELETNIVSHAFGSARLRLANTDVLVAVKIEVDVPYPERPREGKLEFFVDCSANATPDFEGRGGEDLAVEISNSLAGAYRSPEVFDLTKLCILKGRKCWKIFVDILLLECGGNLYDAVSIAVKAALWDTRIPLVKSVTVDGNNIDMEVSEELHDCQKLDVTGAPIMVTVCKIGEQCIVDPSAAEELCSVGALVISVSRNKFSTILQTGSGSLHPQTLLECLQTGHKVAQRLHDALIETLVDIKPSENSVGFLR</sequence>
<keyword evidence="10" id="KW-1185">Reference proteome</keyword>
<dbReference type="GO" id="GO:0000176">
    <property type="term" value="C:nuclear exosome (RNase complex)"/>
    <property type="evidence" value="ECO:0007669"/>
    <property type="project" value="TreeGrafter"/>
</dbReference>
<feature type="domain" description="Exoribonuclease phosphorolytic" evidence="8">
    <location>
        <begin position="194"/>
        <end position="257"/>
    </location>
</feature>
<dbReference type="GO" id="GO:0034476">
    <property type="term" value="P:U5 snRNA 3'-end processing"/>
    <property type="evidence" value="ECO:0007669"/>
    <property type="project" value="TreeGrafter"/>
</dbReference>
<evidence type="ECO:0000256" key="3">
    <source>
        <dbReference type="ARBA" id="ARBA00006678"/>
    </source>
</evidence>
<gene>
    <name evidence="9" type="ORF">Zmor_008044</name>
</gene>
<dbReference type="PANTHER" id="PTHR11097:SF8">
    <property type="entry name" value="EXOSOME COMPLEX COMPONENT RRP42"/>
    <property type="match status" value="1"/>
</dbReference>
<dbReference type="CDD" id="cd11367">
    <property type="entry name" value="RNase_PH_RRP42"/>
    <property type="match status" value="1"/>
</dbReference>
<dbReference type="SUPFAM" id="SSF54211">
    <property type="entry name" value="Ribosomal protein S5 domain 2-like"/>
    <property type="match status" value="1"/>
</dbReference>
<keyword evidence="5" id="KW-0271">Exosome</keyword>
<organism evidence="9 10">
    <name type="scientific">Zophobas morio</name>
    <dbReference type="NCBI Taxonomy" id="2755281"/>
    <lineage>
        <taxon>Eukaryota</taxon>
        <taxon>Metazoa</taxon>
        <taxon>Ecdysozoa</taxon>
        <taxon>Arthropoda</taxon>
        <taxon>Hexapoda</taxon>
        <taxon>Insecta</taxon>
        <taxon>Pterygota</taxon>
        <taxon>Neoptera</taxon>
        <taxon>Endopterygota</taxon>
        <taxon>Coleoptera</taxon>
        <taxon>Polyphaga</taxon>
        <taxon>Cucujiformia</taxon>
        <taxon>Tenebrionidae</taxon>
        <taxon>Zophobas</taxon>
    </lineage>
</organism>
<dbReference type="GO" id="GO:0034475">
    <property type="term" value="P:U4 snRNA 3'-end processing"/>
    <property type="evidence" value="ECO:0007669"/>
    <property type="project" value="TreeGrafter"/>
</dbReference>
<dbReference type="GO" id="GO:0000467">
    <property type="term" value="P:exonucleolytic trimming to generate mature 3'-end of 5.8S rRNA from tricistronic rRNA transcript (SSU-rRNA, 5.8S rRNA, LSU-rRNA)"/>
    <property type="evidence" value="ECO:0007669"/>
    <property type="project" value="TreeGrafter"/>
</dbReference>
<evidence type="ECO:0000256" key="6">
    <source>
        <dbReference type="ARBA" id="ARBA00042523"/>
    </source>
</evidence>
<dbReference type="GO" id="GO:0071035">
    <property type="term" value="P:nuclear polyadenylation-dependent rRNA catabolic process"/>
    <property type="evidence" value="ECO:0007669"/>
    <property type="project" value="TreeGrafter"/>
</dbReference>
<dbReference type="InterPro" id="IPR015847">
    <property type="entry name" value="ExoRNase_PH_dom2"/>
</dbReference>
<dbReference type="EMBL" id="JALNTZ010000002">
    <property type="protein sequence ID" value="KAJ3663822.1"/>
    <property type="molecule type" value="Genomic_DNA"/>
</dbReference>
<dbReference type="GO" id="GO:0034473">
    <property type="term" value="P:U1 snRNA 3'-end processing"/>
    <property type="evidence" value="ECO:0007669"/>
    <property type="project" value="TreeGrafter"/>
</dbReference>
<dbReference type="Proteomes" id="UP001168821">
    <property type="component" value="Unassembled WGS sequence"/>
</dbReference>
<evidence type="ECO:0000313" key="9">
    <source>
        <dbReference type="EMBL" id="KAJ3663822.1"/>
    </source>
</evidence>
<dbReference type="Gene3D" id="3.30.230.70">
    <property type="entry name" value="GHMP Kinase, N-terminal domain"/>
    <property type="match status" value="1"/>
</dbReference>
<protein>
    <recommendedName>
        <fullName evidence="6">Ribosomal RNA-processing protein 42</fullName>
    </recommendedName>
</protein>
<comment type="similarity">
    <text evidence="3">Belongs to the RNase PH family.</text>
</comment>
<dbReference type="AlphaFoldDB" id="A0AA38J1Q6"/>
<dbReference type="InterPro" id="IPR050590">
    <property type="entry name" value="Exosome_comp_Rrp42_subfam"/>
</dbReference>
<dbReference type="InterPro" id="IPR020568">
    <property type="entry name" value="Ribosomal_Su5_D2-typ_SF"/>
</dbReference>
<accession>A0AA38J1Q6</accession>
<dbReference type="GO" id="GO:0071038">
    <property type="term" value="P:TRAMP-dependent tRNA surveillance pathway"/>
    <property type="evidence" value="ECO:0007669"/>
    <property type="project" value="TreeGrafter"/>
</dbReference>
<dbReference type="GO" id="GO:0005730">
    <property type="term" value="C:nucleolus"/>
    <property type="evidence" value="ECO:0007669"/>
    <property type="project" value="UniProtKB-SubCell"/>
</dbReference>
<dbReference type="GO" id="GO:0000177">
    <property type="term" value="C:cytoplasmic exosome (RNase complex)"/>
    <property type="evidence" value="ECO:0007669"/>
    <property type="project" value="TreeGrafter"/>
</dbReference>
<proteinExistence type="inferred from homology"/>
<evidence type="ECO:0000259" key="8">
    <source>
        <dbReference type="Pfam" id="PF03725"/>
    </source>
</evidence>
<evidence type="ECO:0000313" key="10">
    <source>
        <dbReference type="Proteomes" id="UP001168821"/>
    </source>
</evidence>
<comment type="subcellular location">
    <subcellularLocation>
        <location evidence="1">Cytoplasm</location>
    </subcellularLocation>
    <subcellularLocation>
        <location evidence="2">Nucleus</location>
        <location evidence="2">Nucleolus</location>
    </subcellularLocation>
</comment>
<name>A0AA38J1Q6_9CUCU</name>
<reference evidence="9" key="1">
    <citation type="journal article" date="2023" name="G3 (Bethesda)">
        <title>Whole genome assemblies of Zophobas morio and Tenebrio molitor.</title>
        <authorList>
            <person name="Kaur S."/>
            <person name="Stinson S.A."/>
            <person name="diCenzo G.C."/>
        </authorList>
    </citation>
    <scope>NUCLEOTIDE SEQUENCE</scope>
    <source>
        <strain evidence="9">QUZm001</strain>
    </source>
</reference>
<dbReference type="Pfam" id="PF03725">
    <property type="entry name" value="RNase_PH_C"/>
    <property type="match status" value="1"/>
</dbReference>
<evidence type="ECO:0000256" key="5">
    <source>
        <dbReference type="ARBA" id="ARBA00022835"/>
    </source>
</evidence>
<dbReference type="InterPro" id="IPR036345">
    <property type="entry name" value="ExoRNase_PH_dom2_sf"/>
</dbReference>
<dbReference type="Pfam" id="PF01138">
    <property type="entry name" value="RNase_PH"/>
    <property type="match status" value="1"/>
</dbReference>
<dbReference type="SUPFAM" id="SSF55666">
    <property type="entry name" value="Ribonuclease PH domain 2-like"/>
    <property type="match status" value="1"/>
</dbReference>
<dbReference type="GO" id="GO:0035925">
    <property type="term" value="F:mRNA 3'-UTR AU-rich region binding"/>
    <property type="evidence" value="ECO:0007669"/>
    <property type="project" value="TreeGrafter"/>
</dbReference>
<evidence type="ECO:0000259" key="7">
    <source>
        <dbReference type="Pfam" id="PF01138"/>
    </source>
</evidence>
<dbReference type="InterPro" id="IPR027408">
    <property type="entry name" value="PNPase/RNase_PH_dom_sf"/>
</dbReference>
<feature type="domain" description="Exoribonuclease phosphorolytic" evidence="7">
    <location>
        <begin position="29"/>
        <end position="163"/>
    </location>
</feature>
<dbReference type="InterPro" id="IPR001247">
    <property type="entry name" value="ExoRNase_PH_dom1"/>
</dbReference>
<dbReference type="GO" id="GO:0016075">
    <property type="term" value="P:rRNA catabolic process"/>
    <property type="evidence" value="ECO:0007669"/>
    <property type="project" value="TreeGrafter"/>
</dbReference>
<dbReference type="GO" id="GO:0071028">
    <property type="term" value="P:nuclear mRNA surveillance"/>
    <property type="evidence" value="ECO:0007669"/>
    <property type="project" value="TreeGrafter"/>
</dbReference>
<comment type="caution">
    <text evidence="9">The sequence shown here is derived from an EMBL/GenBank/DDBJ whole genome shotgun (WGS) entry which is preliminary data.</text>
</comment>
<dbReference type="PANTHER" id="PTHR11097">
    <property type="entry name" value="EXOSOME COMPLEX EXONUCLEASE RIBOSOMAL RNA PROCESSING PROTEIN"/>
    <property type="match status" value="1"/>
</dbReference>